<gene>
    <name evidence="1" type="ORF">FA95DRAFT_1307988</name>
</gene>
<accession>A0ACB8RSS4</accession>
<protein>
    <submittedName>
        <fullName evidence="1">Uncharacterized protein</fullName>
    </submittedName>
</protein>
<proteinExistence type="predicted"/>
<name>A0ACB8RSS4_9AGAM</name>
<sequence>MLPIVASSSQREVRKLGSHARIDAIMQRSHRHVDGDAVRKGRWQLRCSSSALEESAALLRCVSTSMCTSRHNSQPCPPHPEDSFSSMNATLPDAAMPPYSQQQTAVHPPSLLTSDGSYPRTPPPAPVFVDQTLPVLGAPTDPTERISHPRHRAMP</sequence>
<reference evidence="1" key="2">
    <citation type="journal article" date="2022" name="New Phytol.">
        <title>Evolutionary transition to the ectomycorrhizal habit in the genomes of a hyperdiverse lineage of mushroom-forming fungi.</title>
        <authorList>
            <person name="Looney B."/>
            <person name="Miyauchi S."/>
            <person name="Morin E."/>
            <person name="Drula E."/>
            <person name="Courty P.E."/>
            <person name="Kohler A."/>
            <person name="Kuo A."/>
            <person name="LaButti K."/>
            <person name="Pangilinan J."/>
            <person name="Lipzen A."/>
            <person name="Riley R."/>
            <person name="Andreopoulos W."/>
            <person name="He G."/>
            <person name="Johnson J."/>
            <person name="Nolan M."/>
            <person name="Tritt A."/>
            <person name="Barry K.W."/>
            <person name="Grigoriev I.V."/>
            <person name="Nagy L.G."/>
            <person name="Hibbett D."/>
            <person name="Henrissat B."/>
            <person name="Matheny P.B."/>
            <person name="Labbe J."/>
            <person name="Martin F.M."/>
        </authorList>
    </citation>
    <scope>NUCLEOTIDE SEQUENCE</scope>
    <source>
        <strain evidence="1">FP105234-sp</strain>
    </source>
</reference>
<reference evidence="1" key="1">
    <citation type="submission" date="2021-02" db="EMBL/GenBank/DDBJ databases">
        <authorList>
            <consortium name="DOE Joint Genome Institute"/>
            <person name="Ahrendt S."/>
            <person name="Looney B.P."/>
            <person name="Miyauchi S."/>
            <person name="Morin E."/>
            <person name="Drula E."/>
            <person name="Courty P.E."/>
            <person name="Chicoki N."/>
            <person name="Fauchery L."/>
            <person name="Kohler A."/>
            <person name="Kuo A."/>
            <person name="Labutti K."/>
            <person name="Pangilinan J."/>
            <person name="Lipzen A."/>
            <person name="Riley R."/>
            <person name="Andreopoulos W."/>
            <person name="He G."/>
            <person name="Johnson J."/>
            <person name="Barry K.W."/>
            <person name="Grigoriev I.V."/>
            <person name="Nagy L."/>
            <person name="Hibbett D."/>
            <person name="Henrissat B."/>
            <person name="Matheny P.B."/>
            <person name="Labbe J."/>
            <person name="Martin F."/>
        </authorList>
    </citation>
    <scope>NUCLEOTIDE SEQUENCE</scope>
    <source>
        <strain evidence="1">FP105234-sp</strain>
    </source>
</reference>
<evidence type="ECO:0000313" key="1">
    <source>
        <dbReference type="EMBL" id="KAI0046887.1"/>
    </source>
</evidence>
<organism evidence="1 2">
    <name type="scientific">Auriscalpium vulgare</name>
    <dbReference type="NCBI Taxonomy" id="40419"/>
    <lineage>
        <taxon>Eukaryota</taxon>
        <taxon>Fungi</taxon>
        <taxon>Dikarya</taxon>
        <taxon>Basidiomycota</taxon>
        <taxon>Agaricomycotina</taxon>
        <taxon>Agaricomycetes</taxon>
        <taxon>Russulales</taxon>
        <taxon>Auriscalpiaceae</taxon>
        <taxon>Auriscalpium</taxon>
    </lineage>
</organism>
<evidence type="ECO:0000313" key="2">
    <source>
        <dbReference type="Proteomes" id="UP000814033"/>
    </source>
</evidence>
<comment type="caution">
    <text evidence="1">The sequence shown here is derived from an EMBL/GenBank/DDBJ whole genome shotgun (WGS) entry which is preliminary data.</text>
</comment>
<keyword evidence="2" id="KW-1185">Reference proteome</keyword>
<dbReference type="EMBL" id="MU275915">
    <property type="protein sequence ID" value="KAI0046887.1"/>
    <property type="molecule type" value="Genomic_DNA"/>
</dbReference>
<dbReference type="Proteomes" id="UP000814033">
    <property type="component" value="Unassembled WGS sequence"/>
</dbReference>